<dbReference type="CDD" id="cd08063">
    <property type="entry name" value="MPN_CSN6"/>
    <property type="match status" value="1"/>
</dbReference>
<dbReference type="AlphaFoldDB" id="A0A232M477"/>
<feature type="domain" description="MPN" evidence="4">
    <location>
        <begin position="18"/>
        <end position="162"/>
    </location>
</feature>
<evidence type="ECO:0000256" key="3">
    <source>
        <dbReference type="SAM" id="MobiDB-lite"/>
    </source>
</evidence>
<dbReference type="Proteomes" id="UP000243515">
    <property type="component" value="Unassembled WGS sequence"/>
</dbReference>
<evidence type="ECO:0000313" key="6">
    <source>
        <dbReference type="Proteomes" id="UP000243515"/>
    </source>
</evidence>
<proteinExistence type="inferred from homology"/>
<evidence type="ECO:0000313" key="5">
    <source>
        <dbReference type="EMBL" id="OXV11221.1"/>
    </source>
</evidence>
<dbReference type="InterPro" id="IPR037518">
    <property type="entry name" value="MPN"/>
</dbReference>
<dbReference type="InterPro" id="IPR000555">
    <property type="entry name" value="JAMM/MPN+_dom"/>
</dbReference>
<dbReference type="GO" id="GO:0005737">
    <property type="term" value="C:cytoplasm"/>
    <property type="evidence" value="ECO:0007669"/>
    <property type="project" value="UniProtKB-SubCell"/>
</dbReference>
<dbReference type="OrthoDB" id="1378at2759"/>
<sequence>MAENTLISSKPSDSGLHVQLHPLALLTISDHITRHAARQQQGQIVGALLGQQNGREISLEYAFECQTIAVSNGDILLHQAWFDERVKQFKDVHKSPVLDLVGWFTITPPSGPDGSHLPIHRQILQNFNESAVLLAFHPSLLVSTSATGAKLPLTIYESFFDGETSGDGDKLMHIDGEEQFLSIRFRELPCTIETGEAEMISVNFVAGSGGSAMAIENPPGAAATDTDSQWQPGKKNRMGRQATGTELKAADTASLLSPEEEDLIASLTTRLNAIRTLESRIRLIKSYLSSQRSSCLDKGESETKDPGSPSLSYPILRNISSLISHLSLLNPQDQESFAVESLEQANDVTLISLLGILGKSVQGMRELGKKLAIVETGKHSNTSRKQLALHGRLEEGYLTSRDGIPAGKFVS</sequence>
<dbReference type="Gene3D" id="3.40.140.10">
    <property type="entry name" value="Cytidine Deaminase, domain 2"/>
    <property type="match status" value="1"/>
</dbReference>
<keyword evidence="2" id="KW-0963">Cytoplasm</keyword>
<keyword evidence="6" id="KW-1185">Reference proteome</keyword>
<organism evidence="5 6">
    <name type="scientific">Elaphomyces granulatus</name>
    <dbReference type="NCBI Taxonomy" id="519963"/>
    <lineage>
        <taxon>Eukaryota</taxon>
        <taxon>Fungi</taxon>
        <taxon>Dikarya</taxon>
        <taxon>Ascomycota</taxon>
        <taxon>Pezizomycotina</taxon>
        <taxon>Eurotiomycetes</taxon>
        <taxon>Eurotiomycetidae</taxon>
        <taxon>Eurotiales</taxon>
        <taxon>Elaphomycetaceae</taxon>
        <taxon>Elaphomyces</taxon>
    </lineage>
</organism>
<comment type="subcellular location">
    <subcellularLocation>
        <location evidence="2">Cytoplasm</location>
    </subcellularLocation>
    <subcellularLocation>
        <location evidence="2">Nucleus</location>
    </subcellularLocation>
</comment>
<dbReference type="PANTHER" id="PTHR10540">
    <property type="entry name" value="EUKARYOTIC TRANSLATION INITIATION FACTOR 3 SUBUNIT F-RELATED"/>
    <property type="match status" value="1"/>
</dbReference>
<dbReference type="GO" id="GO:0000338">
    <property type="term" value="P:protein deneddylation"/>
    <property type="evidence" value="ECO:0007669"/>
    <property type="project" value="InterPro"/>
</dbReference>
<evidence type="ECO:0000259" key="4">
    <source>
        <dbReference type="PROSITE" id="PS50249"/>
    </source>
</evidence>
<dbReference type="PROSITE" id="PS50249">
    <property type="entry name" value="MPN"/>
    <property type="match status" value="1"/>
</dbReference>
<keyword evidence="2" id="KW-0539">Nucleus</keyword>
<accession>A0A232M477</accession>
<evidence type="ECO:0000256" key="1">
    <source>
        <dbReference type="ARBA" id="ARBA00010893"/>
    </source>
</evidence>
<dbReference type="PANTHER" id="PTHR10540:SF8">
    <property type="entry name" value="COP9 SIGNALOSOME COMPLEX SUBUNIT 6"/>
    <property type="match status" value="1"/>
</dbReference>
<keyword evidence="2" id="KW-0736">Signalosome</keyword>
<dbReference type="Pfam" id="PF13012">
    <property type="entry name" value="MitMem_reg"/>
    <property type="match status" value="1"/>
</dbReference>
<name>A0A232M477_9EURO</name>
<dbReference type="EMBL" id="NPHW01002558">
    <property type="protein sequence ID" value="OXV11221.1"/>
    <property type="molecule type" value="Genomic_DNA"/>
</dbReference>
<comment type="similarity">
    <text evidence="1 2">Belongs to the peptidase M67A family. CSN6 subfamily.</text>
</comment>
<evidence type="ECO:0000256" key="2">
    <source>
        <dbReference type="RuleBase" id="RU367006"/>
    </source>
</evidence>
<feature type="region of interest" description="Disordered" evidence="3">
    <location>
        <begin position="220"/>
        <end position="245"/>
    </location>
</feature>
<comment type="caution">
    <text evidence="5">The sequence shown here is derived from an EMBL/GenBank/DDBJ whole genome shotgun (WGS) entry which is preliminary data.</text>
</comment>
<comment type="function">
    <text evidence="2">Component of the COP9 signalosome complex (CSN), a complex involved in various cellular and developmental processes.</text>
</comment>
<dbReference type="Pfam" id="PF01398">
    <property type="entry name" value="JAB"/>
    <property type="match status" value="1"/>
</dbReference>
<dbReference type="GO" id="GO:0008237">
    <property type="term" value="F:metallopeptidase activity"/>
    <property type="evidence" value="ECO:0007669"/>
    <property type="project" value="InterPro"/>
</dbReference>
<dbReference type="InterPro" id="IPR033859">
    <property type="entry name" value="MPN_CSN6"/>
</dbReference>
<dbReference type="GO" id="GO:0008180">
    <property type="term" value="C:COP9 signalosome"/>
    <property type="evidence" value="ECO:0007669"/>
    <property type="project" value="UniProtKB-UniRule"/>
</dbReference>
<gene>
    <name evidence="5" type="ORF">Egran_01014</name>
</gene>
<protein>
    <recommendedName>
        <fullName evidence="2">COP9 signalosome complex subunit 6</fullName>
    </recommendedName>
</protein>
<reference evidence="5 6" key="1">
    <citation type="journal article" date="2015" name="Environ. Microbiol.">
        <title>Metagenome sequence of Elaphomyces granulatus from sporocarp tissue reveals Ascomycota ectomycorrhizal fingerprints of genome expansion and a Proteobacteria-rich microbiome.</title>
        <authorList>
            <person name="Quandt C.A."/>
            <person name="Kohler A."/>
            <person name="Hesse C.N."/>
            <person name="Sharpton T.J."/>
            <person name="Martin F."/>
            <person name="Spatafora J.W."/>
        </authorList>
    </citation>
    <scope>NUCLEOTIDE SEQUENCE [LARGE SCALE GENOMIC DNA]</scope>
    <source>
        <strain evidence="5 6">OSC145934</strain>
    </source>
</reference>
<dbReference type="InterPro" id="IPR024969">
    <property type="entry name" value="EIF3F/CSN6-like_C"/>
</dbReference>